<evidence type="ECO:0000256" key="2">
    <source>
        <dbReference type="ARBA" id="ARBA00010701"/>
    </source>
</evidence>
<comment type="subcellular location">
    <subcellularLocation>
        <location evidence="1">Secreted</location>
    </subcellularLocation>
</comment>
<dbReference type="SUPFAM" id="SSF53474">
    <property type="entry name" value="alpha/beta-Hydrolases"/>
    <property type="match status" value="1"/>
</dbReference>
<comment type="similarity">
    <text evidence="2 4">Belongs to the AB hydrolase superfamily. Lipase family.</text>
</comment>
<evidence type="ECO:0000313" key="7">
    <source>
        <dbReference type="Proteomes" id="UP001162162"/>
    </source>
</evidence>
<dbReference type="InterPro" id="IPR013818">
    <property type="entry name" value="Lipase"/>
</dbReference>
<dbReference type="Proteomes" id="UP001162162">
    <property type="component" value="Unassembled WGS sequence"/>
</dbReference>
<dbReference type="AlphaFoldDB" id="A0AAV8X8T4"/>
<dbReference type="PANTHER" id="PTHR11610">
    <property type="entry name" value="LIPASE"/>
    <property type="match status" value="1"/>
</dbReference>
<evidence type="ECO:0000256" key="4">
    <source>
        <dbReference type="RuleBase" id="RU004262"/>
    </source>
</evidence>
<organism evidence="6 7">
    <name type="scientific">Aromia moschata</name>
    <dbReference type="NCBI Taxonomy" id="1265417"/>
    <lineage>
        <taxon>Eukaryota</taxon>
        <taxon>Metazoa</taxon>
        <taxon>Ecdysozoa</taxon>
        <taxon>Arthropoda</taxon>
        <taxon>Hexapoda</taxon>
        <taxon>Insecta</taxon>
        <taxon>Pterygota</taxon>
        <taxon>Neoptera</taxon>
        <taxon>Endopterygota</taxon>
        <taxon>Coleoptera</taxon>
        <taxon>Polyphaga</taxon>
        <taxon>Cucujiformia</taxon>
        <taxon>Chrysomeloidea</taxon>
        <taxon>Cerambycidae</taxon>
        <taxon>Cerambycinae</taxon>
        <taxon>Callichromatini</taxon>
        <taxon>Aromia</taxon>
    </lineage>
</organism>
<proteinExistence type="inferred from homology"/>
<keyword evidence="7" id="KW-1185">Reference proteome</keyword>
<dbReference type="InterPro" id="IPR029058">
    <property type="entry name" value="AB_hydrolase_fold"/>
</dbReference>
<feature type="domain" description="Lipase" evidence="5">
    <location>
        <begin position="49"/>
        <end position="171"/>
    </location>
</feature>
<gene>
    <name evidence="6" type="ORF">NQ318_016632</name>
</gene>
<evidence type="ECO:0000256" key="1">
    <source>
        <dbReference type="ARBA" id="ARBA00004613"/>
    </source>
</evidence>
<evidence type="ECO:0000256" key="3">
    <source>
        <dbReference type="ARBA" id="ARBA00022525"/>
    </source>
</evidence>
<dbReference type="Pfam" id="PF00151">
    <property type="entry name" value="Lipase"/>
    <property type="match status" value="1"/>
</dbReference>
<dbReference type="PANTHER" id="PTHR11610:SF178">
    <property type="entry name" value="LIPASE MEMBER H-A-LIKE PROTEIN"/>
    <property type="match status" value="1"/>
</dbReference>
<dbReference type="GO" id="GO:0016042">
    <property type="term" value="P:lipid catabolic process"/>
    <property type="evidence" value="ECO:0007669"/>
    <property type="project" value="TreeGrafter"/>
</dbReference>
<keyword evidence="3" id="KW-0964">Secreted</keyword>
<dbReference type="GO" id="GO:0016298">
    <property type="term" value="F:lipase activity"/>
    <property type="evidence" value="ECO:0007669"/>
    <property type="project" value="InterPro"/>
</dbReference>
<protein>
    <recommendedName>
        <fullName evidence="5">Lipase domain-containing protein</fullName>
    </recommendedName>
</protein>
<dbReference type="InterPro" id="IPR000734">
    <property type="entry name" value="TAG_lipase"/>
</dbReference>
<dbReference type="GO" id="GO:0005615">
    <property type="term" value="C:extracellular space"/>
    <property type="evidence" value="ECO:0007669"/>
    <property type="project" value="TreeGrafter"/>
</dbReference>
<accession>A0AAV8X8T4</accession>
<dbReference type="EMBL" id="JAPWTK010000894">
    <property type="protein sequence ID" value="KAJ8935339.1"/>
    <property type="molecule type" value="Genomic_DNA"/>
</dbReference>
<sequence length="211" mass="22619">MYVRTRDRTKVSDTNHLPGGRVSVSPILGGRGSASVAGAGATATRNRFLDWERLSSLPCYATAYVNTWHVAQCLAVLAVSLMPLGINPHFIHVVGFSLGAHIAGLAGANLKQTLGYSFGRITGLDPALPLFATLNNDWKLDPSDAQFVDVIHTSAGTFGKIEPTGHADFYVIIPQVKMCFRAKRIGQSGYLPALPYGNGVTSNLLFMDDSI</sequence>
<evidence type="ECO:0000313" key="6">
    <source>
        <dbReference type="EMBL" id="KAJ8935339.1"/>
    </source>
</evidence>
<dbReference type="Gene3D" id="3.40.50.1820">
    <property type="entry name" value="alpha/beta hydrolase"/>
    <property type="match status" value="1"/>
</dbReference>
<comment type="caution">
    <text evidence="6">The sequence shown here is derived from an EMBL/GenBank/DDBJ whole genome shotgun (WGS) entry which is preliminary data.</text>
</comment>
<evidence type="ECO:0000259" key="5">
    <source>
        <dbReference type="Pfam" id="PF00151"/>
    </source>
</evidence>
<name>A0AAV8X8T4_9CUCU</name>
<reference evidence="6" key="1">
    <citation type="journal article" date="2023" name="Insect Mol. Biol.">
        <title>Genome sequencing provides insights into the evolution of gene families encoding plant cell wall-degrading enzymes in longhorned beetles.</title>
        <authorList>
            <person name="Shin N.R."/>
            <person name="Okamura Y."/>
            <person name="Kirsch R."/>
            <person name="Pauchet Y."/>
        </authorList>
    </citation>
    <scope>NUCLEOTIDE SEQUENCE</scope>
    <source>
        <strain evidence="6">AMC_N1</strain>
    </source>
</reference>